<organism evidence="1 2">
    <name type="scientific">Elysia marginata</name>
    <dbReference type="NCBI Taxonomy" id="1093978"/>
    <lineage>
        <taxon>Eukaryota</taxon>
        <taxon>Metazoa</taxon>
        <taxon>Spiralia</taxon>
        <taxon>Lophotrochozoa</taxon>
        <taxon>Mollusca</taxon>
        <taxon>Gastropoda</taxon>
        <taxon>Heterobranchia</taxon>
        <taxon>Euthyneura</taxon>
        <taxon>Panpulmonata</taxon>
        <taxon>Sacoglossa</taxon>
        <taxon>Placobranchoidea</taxon>
        <taxon>Plakobranchidae</taxon>
        <taxon>Elysia</taxon>
    </lineage>
</organism>
<dbReference type="InterPro" id="IPR051320">
    <property type="entry name" value="Viral_Replic_Matur_Polypro"/>
</dbReference>
<protein>
    <submittedName>
        <fullName evidence="1">Pol polyprotein</fullName>
    </submittedName>
</protein>
<dbReference type="Proteomes" id="UP000762676">
    <property type="component" value="Unassembled WGS sequence"/>
</dbReference>
<dbReference type="Gene3D" id="3.30.70.270">
    <property type="match status" value="2"/>
</dbReference>
<dbReference type="PANTHER" id="PTHR33064:SF29">
    <property type="entry name" value="PEPTIDASE A2 DOMAIN-CONTAINING PROTEIN-RELATED"/>
    <property type="match status" value="1"/>
</dbReference>
<evidence type="ECO:0000313" key="2">
    <source>
        <dbReference type="Proteomes" id="UP000762676"/>
    </source>
</evidence>
<gene>
    <name evidence="1" type="ORF">ElyMa_000586300</name>
</gene>
<dbReference type="InterPro" id="IPR043502">
    <property type="entry name" value="DNA/RNA_pol_sf"/>
</dbReference>
<dbReference type="AlphaFoldDB" id="A0AAV4G625"/>
<evidence type="ECO:0000313" key="1">
    <source>
        <dbReference type="EMBL" id="GFR80641.1"/>
    </source>
</evidence>
<dbReference type="PANTHER" id="PTHR33064">
    <property type="entry name" value="POL PROTEIN"/>
    <property type="match status" value="1"/>
</dbReference>
<sequence>MRQTLRDELRKAHVEILAELFRRLREANFTVRPVKCVLGSSTIDFLGHRLGQGTISLQDENVKKVRNAPRPKTKKEVKSFLGLVGYFEEFVPNFAAISATPNFSPVFNFFEDLTSKGLTTLASQVTQFQPGIAFNNYLL</sequence>
<keyword evidence="2" id="KW-1185">Reference proteome</keyword>
<comment type="caution">
    <text evidence="1">The sequence shown here is derived from an EMBL/GenBank/DDBJ whole genome shotgun (WGS) entry which is preliminary data.</text>
</comment>
<name>A0AAV4G625_9GAST</name>
<proteinExistence type="predicted"/>
<dbReference type="EMBL" id="BMAT01001144">
    <property type="protein sequence ID" value="GFR80641.1"/>
    <property type="molecule type" value="Genomic_DNA"/>
</dbReference>
<accession>A0AAV4G625</accession>
<dbReference type="InterPro" id="IPR043128">
    <property type="entry name" value="Rev_trsase/Diguanyl_cyclase"/>
</dbReference>
<dbReference type="SUPFAM" id="SSF56672">
    <property type="entry name" value="DNA/RNA polymerases"/>
    <property type="match status" value="1"/>
</dbReference>
<reference evidence="1 2" key="1">
    <citation type="journal article" date="2021" name="Elife">
        <title>Chloroplast acquisition without the gene transfer in kleptoplastic sea slugs, Plakobranchus ocellatus.</title>
        <authorList>
            <person name="Maeda T."/>
            <person name="Takahashi S."/>
            <person name="Yoshida T."/>
            <person name="Shimamura S."/>
            <person name="Takaki Y."/>
            <person name="Nagai Y."/>
            <person name="Toyoda A."/>
            <person name="Suzuki Y."/>
            <person name="Arimoto A."/>
            <person name="Ishii H."/>
            <person name="Satoh N."/>
            <person name="Nishiyama T."/>
            <person name="Hasebe M."/>
            <person name="Maruyama T."/>
            <person name="Minagawa J."/>
            <person name="Obokata J."/>
            <person name="Shigenobu S."/>
        </authorList>
    </citation>
    <scope>NUCLEOTIDE SEQUENCE [LARGE SCALE GENOMIC DNA]</scope>
</reference>